<evidence type="ECO:0000313" key="6">
    <source>
        <dbReference type="Proteomes" id="UP000759529"/>
    </source>
</evidence>
<keyword evidence="2" id="KW-0732">Signal</keyword>
<reference evidence="5 6" key="1">
    <citation type="submission" date="2021-02" db="EMBL/GenBank/DDBJ databases">
        <authorList>
            <person name="Jung H.S."/>
            <person name="Chun B.H."/>
            <person name="Jeon C.O."/>
        </authorList>
    </citation>
    <scope>NUCLEOTIDE SEQUENCE [LARGE SCALE GENOMIC DNA]</scope>
    <source>
        <strain evidence="5 6">LMG 25203</strain>
    </source>
</reference>
<evidence type="ECO:0000259" key="4">
    <source>
        <dbReference type="Pfam" id="PF18962"/>
    </source>
</evidence>
<dbReference type="PANTHER" id="PTHR47566:SF1">
    <property type="entry name" value="PROTEIN NUD1"/>
    <property type="match status" value="1"/>
</dbReference>
<feature type="domain" description="Secretion system C-terminal sorting" evidence="4">
    <location>
        <begin position="285"/>
        <end position="358"/>
    </location>
</feature>
<proteinExistence type="predicted"/>
<keyword evidence="3" id="KW-0677">Repeat</keyword>
<comment type="caution">
    <text evidence="5">The sequence shown here is derived from an EMBL/GenBank/DDBJ whole genome shotgun (WGS) entry which is preliminary data.</text>
</comment>
<dbReference type="Pfam" id="PF18962">
    <property type="entry name" value="Por_Secre_tail"/>
    <property type="match status" value="1"/>
</dbReference>
<keyword evidence="1" id="KW-0433">Leucine-rich repeat</keyword>
<dbReference type="NCBIfam" id="TIGR04183">
    <property type="entry name" value="Por_Secre_tail"/>
    <property type="match status" value="1"/>
</dbReference>
<accession>A0ABS2CUI5</accession>
<evidence type="ECO:0000256" key="2">
    <source>
        <dbReference type="ARBA" id="ARBA00022729"/>
    </source>
</evidence>
<organism evidence="5 6">
    <name type="scientific">Flavobacterium macrobrachii</name>
    <dbReference type="NCBI Taxonomy" id="591204"/>
    <lineage>
        <taxon>Bacteria</taxon>
        <taxon>Pseudomonadati</taxon>
        <taxon>Bacteroidota</taxon>
        <taxon>Flavobacteriia</taxon>
        <taxon>Flavobacteriales</taxon>
        <taxon>Flavobacteriaceae</taxon>
        <taxon>Flavobacterium</taxon>
    </lineage>
</organism>
<dbReference type="RefSeq" id="WP_187658325.1">
    <property type="nucleotide sequence ID" value="NZ_JACSOD020000445.1"/>
</dbReference>
<evidence type="ECO:0000256" key="1">
    <source>
        <dbReference type="ARBA" id="ARBA00022614"/>
    </source>
</evidence>
<dbReference type="EMBL" id="JACSOD020000445">
    <property type="protein sequence ID" value="MBM6498635.1"/>
    <property type="molecule type" value="Genomic_DNA"/>
</dbReference>
<protein>
    <submittedName>
        <fullName evidence="5">T9SS type A sorting domain-containing protein</fullName>
    </submittedName>
</protein>
<gene>
    <name evidence="5" type="ORF">H9X54_004880</name>
</gene>
<dbReference type="InterPro" id="IPR052574">
    <property type="entry name" value="CDIRP"/>
</dbReference>
<evidence type="ECO:0000256" key="3">
    <source>
        <dbReference type="ARBA" id="ARBA00022737"/>
    </source>
</evidence>
<sequence length="360" mass="39868">MKKIILPLVLISTVVCYSQIINFPDSNFKARLLAANTLNGYACIGSSMNDCIPGVIDTNNNGEIETSEAEAVVILFLSSSNISDLTGIEYFTNLKRLECIFNNLTTINLSSLTSLNWLQCRNNQITSLDLSNLTQLKNLSCSNNLLTLLNISHQPELEILIISNNYISSLDFSNNPLLERVYCGGNLISSLDFSNNPAFFDLGCRNNPNLTTIKIKNGTTHVFGTGTYYNECWNNLPNLNYICADDNEIPALQSFLTGCGVTQSIIIDSDCPLGVKEFNHESFVVHPNPGNGIFQLTFNETLSEKITYSVYDVLGKLIVEKESSNNLSTTEINLENYPAGIYLLRVKIGDSIINKKLVKK</sequence>
<dbReference type="Gene3D" id="3.80.10.10">
    <property type="entry name" value="Ribonuclease Inhibitor"/>
    <property type="match status" value="1"/>
</dbReference>
<dbReference type="PANTHER" id="PTHR47566">
    <property type="match status" value="1"/>
</dbReference>
<evidence type="ECO:0000313" key="5">
    <source>
        <dbReference type="EMBL" id="MBM6498635.1"/>
    </source>
</evidence>
<keyword evidence="6" id="KW-1185">Reference proteome</keyword>
<name>A0ABS2CUI5_9FLAO</name>
<dbReference type="InterPro" id="IPR026444">
    <property type="entry name" value="Secre_tail"/>
</dbReference>
<dbReference type="SUPFAM" id="SSF52058">
    <property type="entry name" value="L domain-like"/>
    <property type="match status" value="1"/>
</dbReference>
<dbReference type="Proteomes" id="UP000759529">
    <property type="component" value="Unassembled WGS sequence"/>
</dbReference>
<dbReference type="InterPro" id="IPR032675">
    <property type="entry name" value="LRR_dom_sf"/>
</dbReference>